<sequence length="313" mass="34658">MSCRSVVNQHYNSPLHRESLTTKSKSSLTNNAHHPHHHLANRQSPNGSLSFESPSSQQACDPSELFGAILQRDEMRDDRLCHDHSLAIRSVNEGSTFPLVLVIHCVVEMIANAMTVTTESLLDACEELEKRLTPNLMNLLKEMDIPDRLRFALRDSGGSSHRGPSSSSNHGGRPEERSRQRVGGLENSHISGGGGDEIDTPSQTKRLGTDSRQANVGTTQMTKQTAFSSLPGNDTESRNMRKEWLRNECLVAITNEHYMLEKLKICMHCCVNPRGVTFLPCGHFTTCRDCAGTTSVCDLCNKRILATVDTFLS</sequence>
<dbReference type="Proteomes" id="UP001497497">
    <property type="component" value="Unassembled WGS sequence"/>
</dbReference>
<keyword evidence="3" id="KW-0862">Zinc</keyword>
<dbReference type="InterPro" id="IPR013083">
    <property type="entry name" value="Znf_RING/FYVE/PHD"/>
</dbReference>
<feature type="compositionally biased region" description="Low complexity" evidence="4">
    <location>
        <begin position="156"/>
        <end position="171"/>
    </location>
</feature>
<proteinExistence type="predicted"/>
<evidence type="ECO:0000256" key="2">
    <source>
        <dbReference type="ARBA" id="ARBA00022771"/>
    </source>
</evidence>
<reference evidence="5 6" key="1">
    <citation type="submission" date="2024-04" db="EMBL/GenBank/DDBJ databases">
        <authorList>
            <consortium name="Genoscope - CEA"/>
            <person name="William W."/>
        </authorList>
    </citation>
    <scope>NUCLEOTIDE SEQUENCE [LARGE SCALE GENOMIC DNA]</scope>
</reference>
<name>A0AAV2HPL1_LYMST</name>
<feature type="compositionally biased region" description="Polar residues" evidence="4">
    <location>
        <begin position="1"/>
        <end position="12"/>
    </location>
</feature>
<accession>A0AAV2HPL1</accession>
<dbReference type="EMBL" id="CAXITT010000217">
    <property type="protein sequence ID" value="CAL1536017.1"/>
    <property type="molecule type" value="Genomic_DNA"/>
</dbReference>
<keyword evidence="1" id="KW-0479">Metal-binding</keyword>
<evidence type="ECO:0000256" key="1">
    <source>
        <dbReference type="ARBA" id="ARBA00022723"/>
    </source>
</evidence>
<evidence type="ECO:0008006" key="7">
    <source>
        <dbReference type="Google" id="ProtNLM"/>
    </source>
</evidence>
<protein>
    <recommendedName>
        <fullName evidence="7">RING-type domain-containing protein</fullName>
    </recommendedName>
</protein>
<feature type="region of interest" description="Disordered" evidence="4">
    <location>
        <begin position="153"/>
        <end position="236"/>
    </location>
</feature>
<evidence type="ECO:0000256" key="4">
    <source>
        <dbReference type="SAM" id="MobiDB-lite"/>
    </source>
</evidence>
<evidence type="ECO:0000313" key="6">
    <source>
        <dbReference type="Proteomes" id="UP001497497"/>
    </source>
</evidence>
<comment type="caution">
    <text evidence="5">The sequence shown here is derived from an EMBL/GenBank/DDBJ whole genome shotgun (WGS) entry which is preliminary data.</text>
</comment>
<organism evidence="5 6">
    <name type="scientific">Lymnaea stagnalis</name>
    <name type="common">Great pond snail</name>
    <name type="synonym">Helix stagnalis</name>
    <dbReference type="NCBI Taxonomy" id="6523"/>
    <lineage>
        <taxon>Eukaryota</taxon>
        <taxon>Metazoa</taxon>
        <taxon>Spiralia</taxon>
        <taxon>Lophotrochozoa</taxon>
        <taxon>Mollusca</taxon>
        <taxon>Gastropoda</taxon>
        <taxon>Heterobranchia</taxon>
        <taxon>Euthyneura</taxon>
        <taxon>Panpulmonata</taxon>
        <taxon>Hygrophila</taxon>
        <taxon>Lymnaeoidea</taxon>
        <taxon>Lymnaeidae</taxon>
        <taxon>Lymnaea</taxon>
    </lineage>
</organism>
<keyword evidence="6" id="KW-1185">Reference proteome</keyword>
<keyword evidence="2" id="KW-0863">Zinc-finger</keyword>
<dbReference type="Pfam" id="PF13920">
    <property type="entry name" value="zf-C3HC4_3"/>
    <property type="match status" value="1"/>
</dbReference>
<feature type="region of interest" description="Disordered" evidence="4">
    <location>
        <begin position="1"/>
        <end position="60"/>
    </location>
</feature>
<dbReference type="FunFam" id="1.10.1170.10:FF:000002">
    <property type="entry name" value="Baculoviral IAP repeat containing 7"/>
    <property type="match status" value="1"/>
</dbReference>
<dbReference type="Gene3D" id="3.30.40.10">
    <property type="entry name" value="Zinc/RING finger domain, C3HC4 (zinc finger)"/>
    <property type="match status" value="1"/>
</dbReference>
<evidence type="ECO:0000256" key="3">
    <source>
        <dbReference type="ARBA" id="ARBA00022833"/>
    </source>
</evidence>
<dbReference type="GO" id="GO:0008270">
    <property type="term" value="F:zinc ion binding"/>
    <property type="evidence" value="ECO:0007669"/>
    <property type="project" value="UniProtKB-KW"/>
</dbReference>
<feature type="compositionally biased region" description="Polar residues" evidence="4">
    <location>
        <begin position="41"/>
        <end position="60"/>
    </location>
</feature>
<dbReference type="AlphaFoldDB" id="A0AAV2HPL1"/>
<feature type="compositionally biased region" description="Polar residues" evidence="4">
    <location>
        <begin position="200"/>
        <end position="234"/>
    </location>
</feature>
<evidence type="ECO:0000313" key="5">
    <source>
        <dbReference type="EMBL" id="CAL1536017.1"/>
    </source>
</evidence>
<gene>
    <name evidence="5" type="ORF">GSLYS_00009930001</name>
</gene>